<dbReference type="SMART" id="SM00257">
    <property type="entry name" value="LysM"/>
    <property type="match status" value="1"/>
</dbReference>
<dbReference type="RefSeq" id="WP_146398164.1">
    <property type="nucleotide sequence ID" value="NZ_SJPQ01000001.1"/>
</dbReference>
<reference evidence="4 5" key="1">
    <citation type="submission" date="2019-02" db="EMBL/GenBank/DDBJ databases">
        <title>Deep-cultivation of Planctomycetes and their phenomic and genomic characterization uncovers novel biology.</title>
        <authorList>
            <person name="Wiegand S."/>
            <person name="Jogler M."/>
            <person name="Boedeker C."/>
            <person name="Pinto D."/>
            <person name="Vollmers J."/>
            <person name="Rivas-Marin E."/>
            <person name="Kohn T."/>
            <person name="Peeters S.H."/>
            <person name="Heuer A."/>
            <person name="Rast P."/>
            <person name="Oberbeckmann S."/>
            <person name="Bunk B."/>
            <person name="Jeske O."/>
            <person name="Meyerdierks A."/>
            <person name="Storesund J.E."/>
            <person name="Kallscheuer N."/>
            <person name="Luecker S."/>
            <person name="Lage O.M."/>
            <person name="Pohl T."/>
            <person name="Merkel B.J."/>
            <person name="Hornburger P."/>
            <person name="Mueller R.-W."/>
            <person name="Bruemmer F."/>
            <person name="Labrenz M."/>
            <person name="Spormann A.M."/>
            <person name="Op Den Camp H."/>
            <person name="Overmann J."/>
            <person name="Amann R."/>
            <person name="Jetten M.S.M."/>
            <person name="Mascher T."/>
            <person name="Medema M.H."/>
            <person name="Devos D.P."/>
            <person name="Kaster A.-K."/>
            <person name="Ovreas L."/>
            <person name="Rohde M."/>
            <person name="Galperin M.Y."/>
            <person name="Jogler C."/>
        </authorList>
    </citation>
    <scope>NUCLEOTIDE SEQUENCE [LARGE SCALE GENOMIC DNA]</scope>
    <source>
        <strain evidence="4 5">Mal64</strain>
    </source>
</reference>
<evidence type="ECO:0000313" key="4">
    <source>
        <dbReference type="EMBL" id="TWT90885.1"/>
    </source>
</evidence>
<feature type="region of interest" description="Disordered" evidence="1">
    <location>
        <begin position="31"/>
        <end position="244"/>
    </location>
</feature>
<dbReference type="Proteomes" id="UP000315440">
    <property type="component" value="Unassembled WGS sequence"/>
</dbReference>
<proteinExistence type="predicted"/>
<keyword evidence="2" id="KW-0732">Signal</keyword>
<dbReference type="CDD" id="cd00118">
    <property type="entry name" value="LysM"/>
    <property type="match status" value="1"/>
</dbReference>
<evidence type="ECO:0000313" key="5">
    <source>
        <dbReference type="Proteomes" id="UP000315440"/>
    </source>
</evidence>
<dbReference type="SUPFAM" id="SSF54106">
    <property type="entry name" value="LysM domain"/>
    <property type="match status" value="1"/>
</dbReference>
<feature type="domain" description="LysM" evidence="3">
    <location>
        <begin position="321"/>
        <end position="365"/>
    </location>
</feature>
<organism evidence="4 5">
    <name type="scientific">Pseudobythopirellula maris</name>
    <dbReference type="NCBI Taxonomy" id="2527991"/>
    <lineage>
        <taxon>Bacteria</taxon>
        <taxon>Pseudomonadati</taxon>
        <taxon>Planctomycetota</taxon>
        <taxon>Planctomycetia</taxon>
        <taxon>Pirellulales</taxon>
        <taxon>Lacipirellulaceae</taxon>
        <taxon>Pseudobythopirellula</taxon>
    </lineage>
</organism>
<dbReference type="PROSITE" id="PS51782">
    <property type="entry name" value="LYSM"/>
    <property type="match status" value="1"/>
</dbReference>
<name>A0A5C5ZUV6_9BACT</name>
<dbReference type="InterPro" id="IPR036779">
    <property type="entry name" value="LysM_dom_sf"/>
</dbReference>
<sequence precursor="true">MSTIRPLATLAVLAALGVFLAIQINDSPATLATDESDSWGQSAGKTAASDAPSFEAPAFEAGSSGDEAPAFGDSSHSLAPRTAPLEAVALPDDEPVEGPGMGPSLGATLPPLPALPGSTESGSPELPLPANIPTASYNSPADGASPPKGISGQVPSLGTSYGMPQQPPAAAVASAAPAQPSSATASYDPPGYDQPSYDQPSYDQPSYNAQANASAFAESESTPIDFGQPAPHASPVQPPTIQSPVAQSPVIQSPAAGSEFDQAMPAIQAALDRNELTRAHLLLSQWRDDASLTAAQHETVNGLLSQLAGTVIYSLEHRLEPPHQVQPGETLETIAQQYNVPWPLLGKINGVASATAVQPGQVLKVVRGPFQAVVDLSDQEMVLLLDGRYAGRFDVNIDGLAADEGQWRVEQKQSPQATGAPSRYGAPAPSSPKLVLKAPSGSPTGPSVLLGASSAGAPGHFDHQGHILVASTDAEDVFDILSEGSEVVVRR</sequence>
<dbReference type="OrthoDB" id="9787225at2"/>
<feature type="chain" id="PRO_5022935448" evidence="2">
    <location>
        <begin position="22"/>
        <end position="491"/>
    </location>
</feature>
<evidence type="ECO:0000256" key="2">
    <source>
        <dbReference type="SAM" id="SignalP"/>
    </source>
</evidence>
<evidence type="ECO:0000259" key="3">
    <source>
        <dbReference type="PROSITE" id="PS51782"/>
    </source>
</evidence>
<feature type="region of interest" description="Disordered" evidence="1">
    <location>
        <begin position="410"/>
        <end position="455"/>
    </location>
</feature>
<protein>
    <submittedName>
        <fullName evidence="4">LysM domain protein</fullName>
    </submittedName>
</protein>
<dbReference type="EMBL" id="SJPQ01000001">
    <property type="protein sequence ID" value="TWT90885.1"/>
    <property type="molecule type" value="Genomic_DNA"/>
</dbReference>
<feature type="compositionally biased region" description="Polar residues" evidence="1">
    <location>
        <begin position="153"/>
        <end position="163"/>
    </location>
</feature>
<feature type="compositionally biased region" description="Low complexity" evidence="1">
    <location>
        <begin position="104"/>
        <end position="119"/>
    </location>
</feature>
<dbReference type="Pfam" id="PF01476">
    <property type="entry name" value="LysM"/>
    <property type="match status" value="1"/>
</dbReference>
<feature type="compositionally biased region" description="Polar residues" evidence="1">
    <location>
        <begin position="196"/>
        <end position="213"/>
    </location>
</feature>
<dbReference type="Gene3D" id="3.10.350.10">
    <property type="entry name" value="LysM domain"/>
    <property type="match status" value="1"/>
</dbReference>
<keyword evidence="5" id="KW-1185">Reference proteome</keyword>
<feature type="signal peptide" evidence="2">
    <location>
        <begin position="1"/>
        <end position="21"/>
    </location>
</feature>
<dbReference type="AlphaFoldDB" id="A0A5C5ZUV6"/>
<feature type="compositionally biased region" description="Low complexity" evidence="1">
    <location>
        <begin position="168"/>
        <end position="186"/>
    </location>
</feature>
<gene>
    <name evidence="4" type="ORF">Mal64_12830</name>
</gene>
<comment type="caution">
    <text evidence="4">The sequence shown here is derived from an EMBL/GenBank/DDBJ whole genome shotgun (WGS) entry which is preliminary data.</text>
</comment>
<accession>A0A5C5ZUV6</accession>
<dbReference type="InterPro" id="IPR018392">
    <property type="entry name" value="LysM"/>
</dbReference>
<evidence type="ECO:0000256" key="1">
    <source>
        <dbReference type="SAM" id="MobiDB-lite"/>
    </source>
</evidence>